<keyword evidence="2" id="KW-1185">Reference proteome</keyword>
<organism evidence="1 2">
    <name type="scientific">Eumeta variegata</name>
    <name type="common">Bagworm moth</name>
    <name type="synonym">Eumeta japonica</name>
    <dbReference type="NCBI Taxonomy" id="151549"/>
    <lineage>
        <taxon>Eukaryota</taxon>
        <taxon>Metazoa</taxon>
        <taxon>Ecdysozoa</taxon>
        <taxon>Arthropoda</taxon>
        <taxon>Hexapoda</taxon>
        <taxon>Insecta</taxon>
        <taxon>Pterygota</taxon>
        <taxon>Neoptera</taxon>
        <taxon>Endopterygota</taxon>
        <taxon>Lepidoptera</taxon>
        <taxon>Glossata</taxon>
        <taxon>Ditrysia</taxon>
        <taxon>Tineoidea</taxon>
        <taxon>Psychidae</taxon>
        <taxon>Oiketicinae</taxon>
        <taxon>Eumeta</taxon>
    </lineage>
</organism>
<protein>
    <submittedName>
        <fullName evidence="1">Uncharacterized protein</fullName>
    </submittedName>
</protein>
<dbReference type="EMBL" id="BGZK01000067">
    <property type="protein sequence ID" value="GBP14916.1"/>
    <property type="molecule type" value="Genomic_DNA"/>
</dbReference>
<proteinExistence type="predicted"/>
<reference evidence="1 2" key="1">
    <citation type="journal article" date="2019" name="Commun. Biol.">
        <title>The bagworm genome reveals a unique fibroin gene that provides high tensile strength.</title>
        <authorList>
            <person name="Kono N."/>
            <person name="Nakamura H."/>
            <person name="Ohtoshi R."/>
            <person name="Tomita M."/>
            <person name="Numata K."/>
            <person name="Arakawa K."/>
        </authorList>
    </citation>
    <scope>NUCLEOTIDE SEQUENCE [LARGE SCALE GENOMIC DNA]</scope>
</reference>
<sequence>MLDIVQRSVTLKACRAHRTVSLRLLPLDIRGREAVWLYEVEHDKDLGDTFVDRKLEKPVYFGELSHPAHVSDRVRERRRTRTLDRLVVVGPHIYTDGSDIEIKVGVALTQWRDGEET</sequence>
<evidence type="ECO:0000313" key="1">
    <source>
        <dbReference type="EMBL" id="GBP14916.1"/>
    </source>
</evidence>
<dbReference type="OrthoDB" id="411823at2759"/>
<accession>A0A4C1TL35</accession>
<dbReference type="Proteomes" id="UP000299102">
    <property type="component" value="Unassembled WGS sequence"/>
</dbReference>
<name>A0A4C1TL35_EUMVA</name>
<comment type="caution">
    <text evidence="1">The sequence shown here is derived from an EMBL/GenBank/DDBJ whole genome shotgun (WGS) entry which is preliminary data.</text>
</comment>
<gene>
    <name evidence="1" type="ORF">EVAR_75490_1</name>
</gene>
<evidence type="ECO:0000313" key="2">
    <source>
        <dbReference type="Proteomes" id="UP000299102"/>
    </source>
</evidence>
<dbReference type="AlphaFoldDB" id="A0A4C1TL35"/>